<dbReference type="AlphaFoldDB" id="A0A0A3YLX9"/>
<sequence length="247" mass="28003">MKPAKTRQIRQVPNAWADIPWGEFYRDALNKHLQPCLAKIYGFHLLKVGHLSAEIDTENCAISHQVNVGLTGEHLQIKADPMSLPFESKSVDACLLAHCLAWSSDPHKILREVDRVLIDDGWIIISGFNPFSVLGVGKLIPGLHRRVPWNSRMFTQMRLMDWLSLLNYEVVQRTRFQVVPWNRQGGKVISTHFPALGCLSIIVARKRTFPLILNPAKRAAATKRRISSAVGATSQFRSRQRHQDSDL</sequence>
<evidence type="ECO:0000259" key="1">
    <source>
        <dbReference type="Pfam" id="PF08241"/>
    </source>
</evidence>
<dbReference type="Proteomes" id="UP000030351">
    <property type="component" value="Unassembled WGS sequence"/>
</dbReference>
<dbReference type="RefSeq" id="WP_034899497.1">
    <property type="nucleotide sequence ID" value="NZ_JRUQ01000102.1"/>
</dbReference>
<dbReference type="Gene3D" id="3.40.50.150">
    <property type="entry name" value="Vaccinia Virus protein VP39"/>
    <property type="match status" value="1"/>
</dbReference>
<dbReference type="OrthoDB" id="6191410at2"/>
<evidence type="ECO:0000313" key="2">
    <source>
        <dbReference type="EMBL" id="KGT86346.1"/>
    </source>
</evidence>
<dbReference type="eggNOG" id="COG2226">
    <property type="taxonomic scope" value="Bacteria"/>
</dbReference>
<name>A0A0A3YLX9_9GAMM</name>
<organism evidence="2 3">
    <name type="scientific">Erwinia typographi</name>
    <dbReference type="NCBI Taxonomy" id="371042"/>
    <lineage>
        <taxon>Bacteria</taxon>
        <taxon>Pseudomonadati</taxon>
        <taxon>Pseudomonadota</taxon>
        <taxon>Gammaproteobacteria</taxon>
        <taxon>Enterobacterales</taxon>
        <taxon>Erwiniaceae</taxon>
        <taxon>Erwinia</taxon>
    </lineage>
</organism>
<dbReference type="GO" id="GO:0008757">
    <property type="term" value="F:S-adenosylmethionine-dependent methyltransferase activity"/>
    <property type="evidence" value="ECO:0007669"/>
    <property type="project" value="InterPro"/>
</dbReference>
<keyword evidence="3" id="KW-1185">Reference proteome</keyword>
<proteinExistence type="predicted"/>
<dbReference type="STRING" id="371042.NG99_26030"/>
<dbReference type="InterPro" id="IPR013216">
    <property type="entry name" value="Methyltransf_11"/>
</dbReference>
<evidence type="ECO:0000313" key="3">
    <source>
        <dbReference type="Proteomes" id="UP000030351"/>
    </source>
</evidence>
<dbReference type="Pfam" id="PF08241">
    <property type="entry name" value="Methyltransf_11"/>
    <property type="match status" value="1"/>
</dbReference>
<feature type="domain" description="Methyltransferase type 11" evidence="1">
    <location>
        <begin position="76"/>
        <end position="125"/>
    </location>
</feature>
<comment type="caution">
    <text evidence="2">The sequence shown here is derived from an EMBL/GenBank/DDBJ whole genome shotgun (WGS) entry which is preliminary data.</text>
</comment>
<accession>A0A0A3YLX9</accession>
<dbReference type="PANTHER" id="PTHR43036">
    <property type="entry name" value="OSJNBB0011N17.9 PROTEIN"/>
    <property type="match status" value="1"/>
</dbReference>
<gene>
    <name evidence="2" type="ORF">NG99_26030</name>
</gene>
<protein>
    <recommendedName>
        <fullName evidence="1">Methyltransferase type 11 domain-containing protein</fullName>
    </recommendedName>
</protein>
<reference evidence="2 3" key="1">
    <citation type="submission" date="2014-10" db="EMBL/GenBank/DDBJ databases">
        <title>Genome sequence of Erwinia typographi M043b.</title>
        <authorList>
            <person name="Chan K.-G."/>
            <person name="Tan W.-S."/>
        </authorList>
    </citation>
    <scope>NUCLEOTIDE SEQUENCE [LARGE SCALE GENOMIC DNA]</scope>
    <source>
        <strain evidence="2 3">M043b</strain>
    </source>
</reference>
<dbReference type="EMBL" id="JRUQ01000102">
    <property type="protein sequence ID" value="KGT86346.1"/>
    <property type="molecule type" value="Genomic_DNA"/>
</dbReference>
<dbReference type="PANTHER" id="PTHR43036:SF2">
    <property type="entry name" value="OS04G0481300 PROTEIN"/>
    <property type="match status" value="1"/>
</dbReference>
<dbReference type="SUPFAM" id="SSF53335">
    <property type="entry name" value="S-adenosyl-L-methionine-dependent methyltransferases"/>
    <property type="match status" value="1"/>
</dbReference>
<dbReference type="InterPro" id="IPR029063">
    <property type="entry name" value="SAM-dependent_MTases_sf"/>
</dbReference>